<evidence type="ECO:0000313" key="1">
    <source>
        <dbReference type="EMBL" id="KAK3722752.1"/>
    </source>
</evidence>
<name>A0ACC3NTC5_9PEZI</name>
<comment type="caution">
    <text evidence="1">The sequence shown here is derived from an EMBL/GenBank/DDBJ whole genome shotgun (WGS) entry which is preliminary data.</text>
</comment>
<organism evidence="1 2">
    <name type="scientific">Vermiconidia calcicola</name>
    <dbReference type="NCBI Taxonomy" id="1690605"/>
    <lineage>
        <taxon>Eukaryota</taxon>
        <taxon>Fungi</taxon>
        <taxon>Dikarya</taxon>
        <taxon>Ascomycota</taxon>
        <taxon>Pezizomycotina</taxon>
        <taxon>Dothideomycetes</taxon>
        <taxon>Dothideomycetidae</taxon>
        <taxon>Mycosphaerellales</taxon>
        <taxon>Extremaceae</taxon>
        <taxon>Vermiconidia</taxon>
    </lineage>
</organism>
<proteinExistence type="predicted"/>
<protein>
    <submittedName>
        <fullName evidence="1">Uncharacterized protein</fullName>
    </submittedName>
</protein>
<dbReference type="EMBL" id="JAUTXU010000012">
    <property type="protein sequence ID" value="KAK3722752.1"/>
    <property type="molecule type" value="Genomic_DNA"/>
</dbReference>
<accession>A0ACC3NTC5</accession>
<sequence>MSRTIVIIGITGNQGGSVANVYLNEPGWRIRGLTRDPNSESSKALAAKGVDMVKADLHDPSSLVQAFKGANLIFSVTDFWKPFFNPANVERAKREGISIGQLCYNLEYEQGKSIADAAAHPEVVAGLDETGLVASTLSSARGCSQGKYQQLYHFDSKADIFPKNIEEQHPELAKKTSYIQTGYFMTSWHYMPHRWPGKQSDGTFLARMATAPDAIAPHLDVNADTGYYVRALAQLPPGKTAMAAGEWCSWGSWMKKWAKGMGFDEAKVGYEQVSVEEMSEGGGEFGKEVAEMYEYTTSPGYDGGVPMLKGEDLRKMGFEIPMTTVEEYTKKEDWSLALNV</sequence>
<gene>
    <name evidence="1" type="ORF">LTR37_002324</name>
</gene>
<reference evidence="1" key="1">
    <citation type="submission" date="2023-07" db="EMBL/GenBank/DDBJ databases">
        <title>Black Yeasts Isolated from many extreme environments.</title>
        <authorList>
            <person name="Coleine C."/>
            <person name="Stajich J.E."/>
            <person name="Selbmann L."/>
        </authorList>
    </citation>
    <scope>NUCLEOTIDE SEQUENCE</scope>
    <source>
        <strain evidence="1">CCFEE 5714</strain>
    </source>
</reference>
<keyword evidence="2" id="KW-1185">Reference proteome</keyword>
<dbReference type="Proteomes" id="UP001281147">
    <property type="component" value="Unassembled WGS sequence"/>
</dbReference>
<evidence type="ECO:0000313" key="2">
    <source>
        <dbReference type="Proteomes" id="UP001281147"/>
    </source>
</evidence>